<dbReference type="AlphaFoldDB" id="A0A9P8L3X9"/>
<keyword evidence="11" id="KW-1185">Reference proteome</keyword>
<dbReference type="SUPFAM" id="SSF54001">
    <property type="entry name" value="Cysteine proteinases"/>
    <property type="match status" value="1"/>
</dbReference>
<dbReference type="InterPro" id="IPR004583">
    <property type="entry name" value="DNA_repair_Rad4"/>
</dbReference>
<feature type="compositionally biased region" description="Basic and acidic residues" evidence="6">
    <location>
        <begin position="35"/>
        <end position="45"/>
    </location>
</feature>
<organism evidence="10 11">
    <name type="scientific">Trichoglossum hirsutum</name>
    <dbReference type="NCBI Taxonomy" id="265104"/>
    <lineage>
        <taxon>Eukaryota</taxon>
        <taxon>Fungi</taxon>
        <taxon>Dikarya</taxon>
        <taxon>Ascomycota</taxon>
        <taxon>Pezizomycotina</taxon>
        <taxon>Geoglossomycetes</taxon>
        <taxon>Geoglossales</taxon>
        <taxon>Geoglossaceae</taxon>
        <taxon>Trichoglossum</taxon>
    </lineage>
</organism>
<dbReference type="PANTHER" id="PTHR12135">
    <property type="entry name" value="DNA REPAIR PROTEIN XP-C / RAD4"/>
    <property type="match status" value="1"/>
</dbReference>
<dbReference type="GO" id="GO:0000111">
    <property type="term" value="C:nucleotide-excision repair factor 2 complex"/>
    <property type="evidence" value="ECO:0007669"/>
    <property type="project" value="TreeGrafter"/>
</dbReference>
<dbReference type="Proteomes" id="UP000750711">
    <property type="component" value="Unassembled WGS sequence"/>
</dbReference>
<dbReference type="InterPro" id="IPR018326">
    <property type="entry name" value="Rad4_beta-hairpin_dom1"/>
</dbReference>
<feature type="region of interest" description="Disordered" evidence="6">
    <location>
        <begin position="371"/>
        <end position="456"/>
    </location>
</feature>
<reference evidence="10" key="1">
    <citation type="submission" date="2021-03" db="EMBL/GenBank/DDBJ databases">
        <title>Comparative genomics and phylogenomic investigation of the class Geoglossomycetes provide insights into ecological specialization and systematics.</title>
        <authorList>
            <person name="Melie T."/>
            <person name="Pirro S."/>
            <person name="Miller A.N."/>
            <person name="Quandt A."/>
        </authorList>
    </citation>
    <scope>NUCLEOTIDE SEQUENCE</scope>
    <source>
        <strain evidence="10">CAQ_001_2017</strain>
    </source>
</reference>
<dbReference type="GO" id="GO:0006298">
    <property type="term" value="P:mismatch repair"/>
    <property type="evidence" value="ECO:0007669"/>
    <property type="project" value="TreeGrafter"/>
</dbReference>
<dbReference type="InterPro" id="IPR018325">
    <property type="entry name" value="Rad4/PNGase_transGLS-fold"/>
</dbReference>
<dbReference type="Pfam" id="PF10405">
    <property type="entry name" value="BHD_3"/>
    <property type="match status" value="1"/>
</dbReference>
<evidence type="ECO:0000256" key="2">
    <source>
        <dbReference type="ARBA" id="ARBA00009525"/>
    </source>
</evidence>
<evidence type="ECO:0000256" key="4">
    <source>
        <dbReference type="ARBA" id="ARBA00023204"/>
    </source>
</evidence>
<dbReference type="InterPro" id="IPR036985">
    <property type="entry name" value="Transglutaminase-like_sf"/>
</dbReference>
<feature type="compositionally biased region" description="Basic residues" evidence="6">
    <location>
        <begin position="1030"/>
        <end position="1043"/>
    </location>
</feature>
<evidence type="ECO:0008006" key="12">
    <source>
        <dbReference type="Google" id="ProtNLM"/>
    </source>
</evidence>
<feature type="compositionally biased region" description="Polar residues" evidence="6">
    <location>
        <begin position="974"/>
        <end position="983"/>
    </location>
</feature>
<evidence type="ECO:0000256" key="5">
    <source>
        <dbReference type="ARBA" id="ARBA00023242"/>
    </source>
</evidence>
<feature type="compositionally biased region" description="Acidic residues" evidence="6">
    <location>
        <begin position="985"/>
        <end position="1002"/>
    </location>
</feature>
<dbReference type="GO" id="GO:0005737">
    <property type="term" value="C:cytoplasm"/>
    <property type="evidence" value="ECO:0007669"/>
    <property type="project" value="TreeGrafter"/>
</dbReference>
<evidence type="ECO:0000256" key="6">
    <source>
        <dbReference type="SAM" id="MobiDB-lite"/>
    </source>
</evidence>
<dbReference type="EMBL" id="JAGHQM010001319">
    <property type="protein sequence ID" value="KAH0555873.1"/>
    <property type="molecule type" value="Genomic_DNA"/>
</dbReference>
<dbReference type="Pfam" id="PF03835">
    <property type="entry name" value="Rad4"/>
    <property type="match status" value="1"/>
</dbReference>
<dbReference type="InterPro" id="IPR042488">
    <property type="entry name" value="Rad4_BHD3_sf"/>
</dbReference>
<dbReference type="Gene3D" id="3.90.260.10">
    <property type="entry name" value="Transglutaminase-like"/>
    <property type="match status" value="1"/>
</dbReference>
<comment type="similarity">
    <text evidence="2">Belongs to the XPC family.</text>
</comment>
<dbReference type="InterPro" id="IPR018328">
    <property type="entry name" value="Rad4_beta-hairpin_dom3"/>
</dbReference>
<dbReference type="SMART" id="SM01031">
    <property type="entry name" value="BHD_2"/>
    <property type="match status" value="1"/>
</dbReference>
<feature type="compositionally biased region" description="Low complexity" evidence="6">
    <location>
        <begin position="58"/>
        <end position="70"/>
    </location>
</feature>
<feature type="domain" description="Rad4 beta-hairpin" evidence="9">
    <location>
        <begin position="748"/>
        <end position="822"/>
    </location>
</feature>
<evidence type="ECO:0000259" key="8">
    <source>
        <dbReference type="SMART" id="SM01031"/>
    </source>
</evidence>
<accession>A0A9P8L3X9</accession>
<dbReference type="InterPro" id="IPR018327">
    <property type="entry name" value="BHD_2"/>
</dbReference>
<dbReference type="Pfam" id="PF10403">
    <property type="entry name" value="BHD_1"/>
    <property type="match status" value="1"/>
</dbReference>
<dbReference type="GO" id="GO:0003697">
    <property type="term" value="F:single-stranded DNA binding"/>
    <property type="evidence" value="ECO:0007669"/>
    <property type="project" value="TreeGrafter"/>
</dbReference>
<dbReference type="GO" id="GO:0003684">
    <property type="term" value="F:damaged DNA binding"/>
    <property type="evidence" value="ECO:0007669"/>
    <property type="project" value="InterPro"/>
</dbReference>
<protein>
    <recommendedName>
        <fullName evidence="12">Rad4-domain-containing protein</fullName>
    </recommendedName>
</protein>
<dbReference type="FunFam" id="3.30.70.2460:FF:000001">
    <property type="entry name" value="DNA repair protein Rad4 family"/>
    <property type="match status" value="1"/>
</dbReference>
<feature type="region of interest" description="Disordered" evidence="6">
    <location>
        <begin position="885"/>
        <end position="1105"/>
    </location>
</feature>
<dbReference type="GO" id="GO:0006289">
    <property type="term" value="P:nucleotide-excision repair"/>
    <property type="evidence" value="ECO:0007669"/>
    <property type="project" value="InterPro"/>
</dbReference>
<comment type="subcellular location">
    <subcellularLocation>
        <location evidence="1">Nucleus</location>
    </subcellularLocation>
</comment>
<dbReference type="Gene3D" id="3.30.70.2460">
    <property type="entry name" value="Rad4, beta-hairpin domain BHD3"/>
    <property type="match status" value="1"/>
</dbReference>
<evidence type="ECO:0000259" key="9">
    <source>
        <dbReference type="SMART" id="SM01032"/>
    </source>
</evidence>
<feature type="region of interest" description="Disordered" evidence="6">
    <location>
        <begin position="196"/>
        <end position="254"/>
    </location>
</feature>
<evidence type="ECO:0000259" key="7">
    <source>
        <dbReference type="SMART" id="SM01030"/>
    </source>
</evidence>
<keyword evidence="3" id="KW-0227">DNA damage</keyword>
<dbReference type="SMART" id="SM01030">
    <property type="entry name" value="BHD_1"/>
    <property type="match status" value="1"/>
</dbReference>
<proteinExistence type="inferred from homology"/>
<dbReference type="GO" id="GO:0071942">
    <property type="term" value="C:XPC complex"/>
    <property type="evidence" value="ECO:0007669"/>
    <property type="project" value="TreeGrafter"/>
</dbReference>
<keyword evidence="4" id="KW-0234">DNA repair</keyword>
<evidence type="ECO:0000313" key="11">
    <source>
        <dbReference type="Proteomes" id="UP000750711"/>
    </source>
</evidence>
<feature type="region of interest" description="Disordered" evidence="6">
    <location>
        <begin position="1"/>
        <end position="96"/>
    </location>
</feature>
<name>A0A9P8L3X9_9PEZI</name>
<evidence type="ECO:0000256" key="3">
    <source>
        <dbReference type="ARBA" id="ARBA00022763"/>
    </source>
</evidence>
<feature type="domain" description="Rad4 beta-hairpin" evidence="8">
    <location>
        <begin position="678"/>
        <end position="741"/>
    </location>
</feature>
<feature type="compositionally biased region" description="Basic residues" evidence="6">
    <location>
        <begin position="1"/>
        <end position="12"/>
    </location>
</feature>
<gene>
    <name evidence="10" type="ORF">GP486_006180</name>
</gene>
<sequence>MAPFVPRKRRRSSSPSPQATAITQGGRKPTIFDTLDAKPKGRTVEGNKAFLDSLNTESSGSDSCGSDVGVPNAGLSSRRRIQEAEEDGEGDDDEVDWEDAVGGVTSVTHGGEPSGDLELILEKNSRLPLDAGNKKKGPSKIQRHMRIQTHSMHVQSLLYHNFIRNIWIGDGEVQNILVSQLTPGVRKEWERWQAASGIDGAPGEGARERLETAQPGKDGGQEGKGKGKGKGRAGKQREWGGEAAKVDVGPPDPKGPDPLIRFLGVLVGFWKKRFRICAPGLRKKGYKSPSTLESEISSFRNDPHDPKVHGERVRNIEEFRELARKCEGSRDVGAQLFTALLKGLGLETRLVASLQPVGFGWSKVEDAAVTRRERSGDIRAGNGGWGEAGEDSGNEGAYGKSEDQTASGKAGRKARGSTKLSAKRTRKRGGGRDMLTEGSDNSSGQSDEDNSDNSLVKNANPSIAAYAPNTIDKDLAFPTYWSEVFSPTTNRYIPVDALVLKIIAASPDALASFEPRGAKAEKAKQVISYVISYSSDGTAKDVTVRYLKRHVWPGKTKGFRMPVEKVPVYDSRGRVKRHGEFDWFKGIMRLYERPANKRTWIDDLEEIELRPANPTREVKARGETLQSYKNSTEFVLERHLRRDEAIIPGRKHVKTFTTGKGEKTKEEKVYRRSDVVSCKTSESWHKEGREIKEGEQPLKLVPMRAVTLTRKREIELAEAEAGGRVMQGLYSHGQTRWIIPPPIVDGVIPKNVFGNIDCFVPSMVPKGAVHVPLRGTAKVARKLGIDYAEAVIGFEFGAQRAVPVIDGVVVATENEQVLIDAWHEAEQERKRKEDGKREKIALGTWRKFLMGLRIIERVREEYGGVPDGQLIDEVNPFVNENKRKKSLKGHTGHEDNTPVENAAGTDQEGELPGGFLPEEANDEDGEGSELVSSNRDELHDGGGFIVEDDGEKPARNTESMASGASKRAPISLFSLHQSTARNVQDSDDDDNDDDEDESDGDQSPDHNDSRTGGGGSSPGPGPENTAVFPHRTKRDTPRRRAAARRSETAVRSYYFEHSSEGSRGGGGGGDSASPRPADESAGMPAAKRRKKSGSGAVSRAREKTG</sequence>
<feature type="domain" description="Rad4 beta-hairpin" evidence="7">
    <location>
        <begin position="619"/>
        <end position="676"/>
    </location>
</feature>
<evidence type="ECO:0000313" key="10">
    <source>
        <dbReference type="EMBL" id="KAH0555873.1"/>
    </source>
</evidence>
<feature type="compositionally biased region" description="Acidic residues" evidence="6">
    <location>
        <begin position="84"/>
        <end position="96"/>
    </location>
</feature>
<dbReference type="Gene3D" id="2.20.20.110">
    <property type="entry name" value="Rad4, beta-hairpin domain BHD1"/>
    <property type="match status" value="1"/>
</dbReference>
<dbReference type="PANTHER" id="PTHR12135:SF2">
    <property type="entry name" value="DNA REPAIR PROTEIN RAD34"/>
    <property type="match status" value="1"/>
</dbReference>
<dbReference type="Pfam" id="PF10404">
    <property type="entry name" value="BHD_2"/>
    <property type="match status" value="1"/>
</dbReference>
<dbReference type="SMART" id="SM01032">
    <property type="entry name" value="BHD_3"/>
    <property type="match status" value="1"/>
</dbReference>
<comment type="caution">
    <text evidence="10">The sequence shown here is derived from an EMBL/GenBank/DDBJ whole genome shotgun (WGS) entry which is preliminary data.</text>
</comment>
<feature type="compositionally biased region" description="Basic residues" evidence="6">
    <location>
        <begin position="410"/>
        <end position="429"/>
    </location>
</feature>
<evidence type="ECO:0000256" key="1">
    <source>
        <dbReference type="ARBA" id="ARBA00004123"/>
    </source>
</evidence>
<dbReference type="InterPro" id="IPR038765">
    <property type="entry name" value="Papain-like_cys_pep_sf"/>
</dbReference>
<keyword evidence="5" id="KW-0539">Nucleus</keyword>